<dbReference type="AlphaFoldDB" id="T0JX88"/>
<proteinExistence type="predicted"/>
<evidence type="ECO:0000313" key="3">
    <source>
        <dbReference type="Proteomes" id="UP000015530"/>
    </source>
</evidence>
<evidence type="ECO:0000313" key="2">
    <source>
        <dbReference type="EMBL" id="EQB47772.1"/>
    </source>
</evidence>
<evidence type="ECO:0000256" key="1">
    <source>
        <dbReference type="SAM" id="Phobius"/>
    </source>
</evidence>
<comment type="caution">
    <text evidence="2">The sequence shown here is derived from an EMBL/GenBank/DDBJ whole genome shotgun (WGS) entry which is preliminary data.</text>
</comment>
<dbReference type="HOGENOM" id="CLU_462314_0_0_1"/>
<dbReference type="OrthoDB" id="4844906at2759"/>
<feature type="transmembrane region" description="Helical" evidence="1">
    <location>
        <begin position="511"/>
        <end position="535"/>
    </location>
</feature>
<reference evidence="3" key="1">
    <citation type="journal article" date="2013" name="Mol. Plant Microbe Interact.">
        <title>Global aspects of pacC regulation of pathogenicity genes in Colletotrichum gloeosporioides as revealed by transcriptome analysis.</title>
        <authorList>
            <person name="Alkan N."/>
            <person name="Meng X."/>
            <person name="Friedlander G."/>
            <person name="Reuveni E."/>
            <person name="Sukno S."/>
            <person name="Sherman A."/>
            <person name="Thon M."/>
            <person name="Fluhr R."/>
            <person name="Prusky D."/>
        </authorList>
    </citation>
    <scope>NUCLEOTIDE SEQUENCE [LARGE SCALE GENOMIC DNA]</scope>
    <source>
        <strain evidence="3">Cg-14</strain>
    </source>
</reference>
<keyword evidence="1" id="KW-1133">Transmembrane helix</keyword>
<gene>
    <name evidence="2" type="ORF">CGLO_13062</name>
</gene>
<feature type="transmembrane region" description="Helical" evidence="1">
    <location>
        <begin position="449"/>
        <end position="470"/>
    </location>
</feature>
<accession>T0JX88</accession>
<organism evidence="2 3">
    <name type="scientific">Colletotrichum gloeosporioides (strain Cg-14)</name>
    <name type="common">Anthracnose fungus</name>
    <name type="synonym">Glomerella cingulata</name>
    <dbReference type="NCBI Taxonomy" id="1237896"/>
    <lineage>
        <taxon>Eukaryota</taxon>
        <taxon>Fungi</taxon>
        <taxon>Dikarya</taxon>
        <taxon>Ascomycota</taxon>
        <taxon>Pezizomycotina</taxon>
        <taxon>Sordariomycetes</taxon>
        <taxon>Hypocreomycetidae</taxon>
        <taxon>Glomerellales</taxon>
        <taxon>Glomerellaceae</taxon>
        <taxon>Colletotrichum</taxon>
        <taxon>Colletotrichum gloeosporioides species complex</taxon>
    </lineage>
</organism>
<sequence length="590" mass="66322">MEVLKPVASNKLAIWDLPIEILQDISCSLVSKDHLQWALVSRWFSSVLCQRLVPNAVARDESYAFIWAFNTGHLDMMRQCIDLGMSPRLSVSFISAKECYERLPIVGASLLSGDADAAQLLMSRGAKLSDLPLKGPSKHRNPLYFVRHTATLRLLLQKSTRRYTNPCDSDGLFKDMIKNSVPDEVFFLALENSIFPLNPRIVCEAISYGRISLVEKLFLMVPRLSSSDDEGRLFDGSPALWYIYSALGVLSSADDIHRMLQVINEATDALPSRSFNPVMKRILRAAMTITLVSKDSLVWLMSNRLIDFSSKENRRAFHEAVYEIASGLRWLNSFTINEKMKVLLEYDSTIALYLPIGNISYGSNIAYPRFLHAVEGKILAGEMAPEVRMTANQLLIKLLGCGTVEGTLHRTANVVKRLVSLGASGLVDATLSVTILSVILMIARFIMGFFGQFSQIFSLLYDGLLAFFWFHSLSSQASPDFSDMQHPSPLPWYLTRQCPEDMATPCRVTQASFVISALATLFYTARFIGTIVEVARALRKIHRDDYQLIMMQIDEEGGIGREEAAARERERYLYREALSPVLAFFPEDDS</sequence>
<protein>
    <recommendedName>
        <fullName evidence="4">F-box domain-containing protein</fullName>
    </recommendedName>
</protein>
<keyword evidence="1" id="KW-0472">Membrane</keyword>
<dbReference type="EMBL" id="AMYD01002830">
    <property type="protein sequence ID" value="EQB47772.1"/>
    <property type="molecule type" value="Genomic_DNA"/>
</dbReference>
<keyword evidence="1" id="KW-0812">Transmembrane</keyword>
<feature type="transmembrane region" description="Helical" evidence="1">
    <location>
        <begin position="418"/>
        <end position="442"/>
    </location>
</feature>
<dbReference type="Proteomes" id="UP000015530">
    <property type="component" value="Unassembled WGS sequence"/>
</dbReference>
<dbReference type="Gene3D" id="1.25.40.20">
    <property type="entry name" value="Ankyrin repeat-containing domain"/>
    <property type="match status" value="1"/>
</dbReference>
<dbReference type="InterPro" id="IPR036770">
    <property type="entry name" value="Ankyrin_rpt-contain_sf"/>
</dbReference>
<evidence type="ECO:0008006" key="4">
    <source>
        <dbReference type="Google" id="ProtNLM"/>
    </source>
</evidence>
<name>T0JX88_COLGC</name>